<dbReference type="RefSeq" id="WP_091715224.1">
    <property type="nucleotide sequence ID" value="NZ_FNHS01000005.1"/>
</dbReference>
<dbReference type="EMBL" id="FNHS01000005">
    <property type="protein sequence ID" value="SDN00550.1"/>
    <property type="molecule type" value="Genomic_DNA"/>
</dbReference>
<dbReference type="Gene3D" id="3.30.300.20">
    <property type="match status" value="1"/>
</dbReference>
<dbReference type="SUPFAM" id="SSF82784">
    <property type="entry name" value="OsmC-like"/>
    <property type="match status" value="1"/>
</dbReference>
<dbReference type="Proteomes" id="UP000198704">
    <property type="component" value="Unassembled WGS sequence"/>
</dbReference>
<dbReference type="OrthoDB" id="9795405at2"/>
<proteinExistence type="predicted"/>
<dbReference type="PANTHER" id="PTHR42830:SF2">
    <property type="entry name" value="OSMC_OHR FAMILY PROTEIN"/>
    <property type="match status" value="1"/>
</dbReference>
<evidence type="ECO:0000313" key="2">
    <source>
        <dbReference type="Proteomes" id="UP000198704"/>
    </source>
</evidence>
<evidence type="ECO:0000313" key="1">
    <source>
        <dbReference type="EMBL" id="SDN00550.1"/>
    </source>
</evidence>
<dbReference type="InterPro" id="IPR003718">
    <property type="entry name" value="OsmC/Ohr_fam"/>
</dbReference>
<dbReference type="AlphaFoldDB" id="A0A1G9XUY1"/>
<gene>
    <name evidence="1" type="ORF">SAMN05216360_10543</name>
</gene>
<dbReference type="STRING" id="582672.SAMN05216360_10543"/>
<accession>A0A1G9XUY1</accession>
<organism evidence="1 2">
    <name type="scientific">Methylobacterium phyllostachyos</name>
    <dbReference type="NCBI Taxonomy" id="582672"/>
    <lineage>
        <taxon>Bacteria</taxon>
        <taxon>Pseudomonadati</taxon>
        <taxon>Pseudomonadota</taxon>
        <taxon>Alphaproteobacteria</taxon>
        <taxon>Hyphomicrobiales</taxon>
        <taxon>Methylobacteriaceae</taxon>
        <taxon>Methylobacterium</taxon>
    </lineage>
</organism>
<reference evidence="2" key="1">
    <citation type="submission" date="2016-10" db="EMBL/GenBank/DDBJ databases">
        <authorList>
            <person name="Varghese N."/>
            <person name="Submissions S."/>
        </authorList>
    </citation>
    <scope>NUCLEOTIDE SEQUENCE [LARGE SCALE GENOMIC DNA]</scope>
    <source>
        <strain evidence="2">BL47</strain>
    </source>
</reference>
<dbReference type="InterPro" id="IPR015946">
    <property type="entry name" value="KH_dom-like_a/b"/>
</dbReference>
<dbReference type="InterPro" id="IPR052707">
    <property type="entry name" value="OsmC_Ohr_Peroxiredoxin"/>
</dbReference>
<protein>
    <submittedName>
        <fullName evidence="1">Organic hydroperoxide reductase OsmC/OhrA</fullName>
    </submittedName>
</protein>
<name>A0A1G9XUY1_9HYPH</name>
<dbReference type="Pfam" id="PF02566">
    <property type="entry name" value="OsmC"/>
    <property type="match status" value="1"/>
</dbReference>
<sequence length="162" mass="17091">MADKQHRYAVTVTWTGNTGTGTSSYRGYERAHTLSASGKPPIAGSSDPAFRGDPACWNPEELLLASLSACHQLWYLDLCTRAGVVVTAYEDAAEGTMTEEAGGAGQFTAVTLRPRVTIAAGSDAARAMALHHEAHAFCFIARSVNFSVTTAPTILCEEVGAP</sequence>
<dbReference type="PANTHER" id="PTHR42830">
    <property type="entry name" value="OSMOTICALLY INDUCIBLE FAMILY PROTEIN"/>
    <property type="match status" value="1"/>
</dbReference>
<dbReference type="InterPro" id="IPR036102">
    <property type="entry name" value="OsmC/Ohrsf"/>
</dbReference>
<keyword evidence="2" id="KW-1185">Reference proteome</keyword>